<feature type="coiled-coil region" evidence="1">
    <location>
        <begin position="287"/>
        <end position="321"/>
    </location>
</feature>
<evidence type="ECO:0000256" key="2">
    <source>
        <dbReference type="SAM" id="MobiDB-lite"/>
    </source>
</evidence>
<accession>T1H1X9</accession>
<dbReference type="Proteomes" id="UP000015102">
    <property type="component" value="Unassembled WGS sequence"/>
</dbReference>
<dbReference type="OMA" id="QLPHKFE"/>
<dbReference type="AlphaFoldDB" id="T1H1X9"/>
<feature type="region of interest" description="Disordered" evidence="2">
    <location>
        <begin position="1"/>
        <end position="20"/>
    </location>
</feature>
<reference evidence="4" key="1">
    <citation type="submission" date="2013-02" db="EMBL/GenBank/DDBJ databases">
        <authorList>
            <person name="Hughes D."/>
        </authorList>
    </citation>
    <scope>NUCLEOTIDE SEQUENCE</scope>
    <source>
        <strain>Durham</strain>
        <strain evidence="4">NC isolate 2 -- Noor lab</strain>
    </source>
</reference>
<keyword evidence="4" id="KW-1185">Reference proteome</keyword>
<dbReference type="EnsemblMetazoa" id="MESCA010203-RA">
    <property type="protein sequence ID" value="MESCA010203-PA"/>
    <property type="gene ID" value="MESCA010203"/>
</dbReference>
<reference evidence="3" key="2">
    <citation type="submission" date="2015-06" db="UniProtKB">
        <authorList>
            <consortium name="EnsemblMetazoa"/>
        </authorList>
    </citation>
    <scope>IDENTIFICATION</scope>
</reference>
<name>T1H1X9_MEGSC</name>
<evidence type="ECO:0000256" key="1">
    <source>
        <dbReference type="SAM" id="Coils"/>
    </source>
</evidence>
<evidence type="ECO:0000313" key="4">
    <source>
        <dbReference type="Proteomes" id="UP000015102"/>
    </source>
</evidence>
<dbReference type="STRING" id="36166.T1H1X9"/>
<keyword evidence="1" id="KW-0175">Coiled coil</keyword>
<feature type="compositionally biased region" description="Basic and acidic residues" evidence="2">
    <location>
        <begin position="184"/>
        <end position="194"/>
    </location>
</feature>
<proteinExistence type="predicted"/>
<feature type="compositionally biased region" description="Low complexity" evidence="2">
    <location>
        <begin position="138"/>
        <end position="148"/>
    </location>
</feature>
<feature type="compositionally biased region" description="Polar residues" evidence="2">
    <location>
        <begin position="1"/>
        <end position="13"/>
    </location>
</feature>
<feature type="region of interest" description="Disordered" evidence="2">
    <location>
        <begin position="129"/>
        <end position="257"/>
    </location>
</feature>
<protein>
    <submittedName>
        <fullName evidence="3">Uncharacterized protein</fullName>
    </submittedName>
</protein>
<sequence>MVSLPNINRPTSDQIEDGKIEYDNATGATIEYKLIKGGYEVKTTTPQPNGTKKMQVQTFWDPMPADELKRVIAEHNASNKKPNGTIERIDKNTTVEYRDIEGGHEEITTTIMEDGTKKEDFLRAKISDDSEPAPKHIQQQQQNKNKAVQQKKDVQNKSLVETQNRKATLKKTDSTDSQSSQSHFEQKTVEDYRKVTQTSVKTSHRKNSVQSVETVSSRKNSLVEEYQAIEAPKEKPKKKKTKGVPAPPSGFIENDSTVVTSKKVNGGTEYNYTTTLEDGRTVTTTKIVYEEEEVEMTEEEIEQYKKELKDAEKHKDITKAIKLKSPSGTKKVIPSENPGEVTTVETIKFEGYTEFHYSTVCSDGVVKHSTKTVYDAVQSVEDDEEEIVEEIEEEIIEPGETIVKTFESTKLVEKNYAETTVTKKGKKTKKIVA</sequence>
<dbReference type="EMBL" id="CAQQ02194154">
    <property type="status" value="NOT_ANNOTATED_CDS"/>
    <property type="molecule type" value="Genomic_DNA"/>
</dbReference>
<feature type="compositionally biased region" description="Polar residues" evidence="2">
    <location>
        <begin position="208"/>
        <end position="220"/>
    </location>
</feature>
<evidence type="ECO:0000313" key="3">
    <source>
        <dbReference type="EnsemblMetazoa" id="MESCA010203-PA"/>
    </source>
</evidence>
<dbReference type="HOGENOM" id="CLU_029293_0_0_1"/>
<organism evidence="3 4">
    <name type="scientific">Megaselia scalaris</name>
    <name type="common">Humpbacked fly</name>
    <name type="synonym">Phora scalaris</name>
    <dbReference type="NCBI Taxonomy" id="36166"/>
    <lineage>
        <taxon>Eukaryota</taxon>
        <taxon>Metazoa</taxon>
        <taxon>Ecdysozoa</taxon>
        <taxon>Arthropoda</taxon>
        <taxon>Hexapoda</taxon>
        <taxon>Insecta</taxon>
        <taxon>Pterygota</taxon>
        <taxon>Neoptera</taxon>
        <taxon>Endopterygota</taxon>
        <taxon>Diptera</taxon>
        <taxon>Brachycera</taxon>
        <taxon>Muscomorpha</taxon>
        <taxon>Platypezoidea</taxon>
        <taxon>Phoridae</taxon>
        <taxon>Megaseliini</taxon>
        <taxon>Megaselia</taxon>
    </lineage>
</organism>